<protein>
    <submittedName>
        <fullName evidence="1">Uncharacterized protein</fullName>
    </submittedName>
</protein>
<dbReference type="Proteomes" id="UP001497700">
    <property type="component" value="Unassembled WGS sequence"/>
</dbReference>
<sequence>MRFSTAIESSPHSCPSPDGQLIAILLPSSIVVRDVESLEISRTIKLPPDLNGGVTHFVWSPSSSRILVAVTDQIHVFSARSGDFHGTARLPPSLAKSTFIDFGATDGEICIWSPFGVKLTLLNLPASKAVEIANPKFYHAASAARGYSFRATTHHLALLTRTSGKDLISIHSPVTREVERSWYPDTIDAQGLAWTPDGRWLVVWESSVQAPRVLFYTSDGHIFKDWRGPLQHAPEDMGLPSGAGIRTVTISPDGQHAVVANVSTCLCVLNIPSMTEAMRLRHPSVVQPKDTLQVWQEQNTLPNTGSFSPPAFVKATQAVTPQWTALNSLQEPMSGCNLAKFDISSSLLATRLDDAPGTIWIWDIPSSDLRAVLMFHSNVTKLEWHPVQPELLLMRCEGGNYGSLMFVWDPLSHGPLLINMEHEIPGTVGSKTYATWLKTTTESAAIFFTNSATCMIVSLADSDEEPLPWRDGTATAYPINHGADAGMQSPGLVSPIEDADNSIDIDTDDYTSELDDTFQFKKFINH</sequence>
<organism evidence="1 2">
    <name type="scientific">Hypoxylon rubiginosum</name>
    <dbReference type="NCBI Taxonomy" id="110542"/>
    <lineage>
        <taxon>Eukaryota</taxon>
        <taxon>Fungi</taxon>
        <taxon>Dikarya</taxon>
        <taxon>Ascomycota</taxon>
        <taxon>Pezizomycotina</taxon>
        <taxon>Sordariomycetes</taxon>
        <taxon>Xylariomycetidae</taxon>
        <taxon>Xylariales</taxon>
        <taxon>Hypoxylaceae</taxon>
        <taxon>Hypoxylon</taxon>
    </lineage>
</organism>
<gene>
    <name evidence="1" type="ORF">F4820DRAFT_394851</name>
</gene>
<evidence type="ECO:0000313" key="2">
    <source>
        <dbReference type="Proteomes" id="UP001497700"/>
    </source>
</evidence>
<name>A0ACB9YUZ5_9PEZI</name>
<evidence type="ECO:0000313" key="1">
    <source>
        <dbReference type="EMBL" id="KAI4862886.1"/>
    </source>
</evidence>
<accession>A0ACB9YUZ5</accession>
<reference evidence="1 2" key="1">
    <citation type="journal article" date="2022" name="New Phytol.">
        <title>Ecological generalism drives hyperdiversity of secondary metabolite gene clusters in xylarialean endophytes.</title>
        <authorList>
            <person name="Franco M.E.E."/>
            <person name="Wisecaver J.H."/>
            <person name="Arnold A.E."/>
            <person name="Ju Y.M."/>
            <person name="Slot J.C."/>
            <person name="Ahrendt S."/>
            <person name="Moore L.P."/>
            <person name="Eastman K.E."/>
            <person name="Scott K."/>
            <person name="Konkel Z."/>
            <person name="Mondo S.J."/>
            <person name="Kuo A."/>
            <person name="Hayes R.D."/>
            <person name="Haridas S."/>
            <person name="Andreopoulos B."/>
            <person name="Riley R."/>
            <person name="LaButti K."/>
            <person name="Pangilinan J."/>
            <person name="Lipzen A."/>
            <person name="Amirebrahimi M."/>
            <person name="Yan J."/>
            <person name="Adam C."/>
            <person name="Keymanesh K."/>
            <person name="Ng V."/>
            <person name="Louie K."/>
            <person name="Northen T."/>
            <person name="Drula E."/>
            <person name="Henrissat B."/>
            <person name="Hsieh H.M."/>
            <person name="Youens-Clark K."/>
            <person name="Lutzoni F."/>
            <person name="Miadlikowska J."/>
            <person name="Eastwood D.C."/>
            <person name="Hamelin R.C."/>
            <person name="Grigoriev I.V."/>
            <person name="U'Ren J.M."/>
        </authorList>
    </citation>
    <scope>NUCLEOTIDE SEQUENCE [LARGE SCALE GENOMIC DNA]</scope>
    <source>
        <strain evidence="1 2">CBS 119005</strain>
    </source>
</reference>
<dbReference type="EMBL" id="MU393516">
    <property type="protein sequence ID" value="KAI4862886.1"/>
    <property type="molecule type" value="Genomic_DNA"/>
</dbReference>
<proteinExistence type="predicted"/>
<keyword evidence="2" id="KW-1185">Reference proteome</keyword>
<comment type="caution">
    <text evidence="1">The sequence shown here is derived from an EMBL/GenBank/DDBJ whole genome shotgun (WGS) entry which is preliminary data.</text>
</comment>